<gene>
    <name evidence="2" type="ORF">Adastra184</name>
</gene>
<name>A0AAU8BBH4_9CAUD</name>
<proteinExistence type="predicted"/>
<feature type="domain" description="Thoeris anti-defense 2-like" evidence="1">
    <location>
        <begin position="5"/>
        <end position="88"/>
    </location>
</feature>
<protein>
    <recommendedName>
        <fullName evidence="1">Thoeris anti-defense 2-like domain-containing protein</fullName>
    </recommendedName>
</protein>
<reference evidence="2" key="1">
    <citation type="submission" date="2024-05" db="EMBL/GenBank/DDBJ databases">
        <authorList>
            <person name="Herbig A.F."/>
            <person name="Pendergrass E.L."/>
        </authorList>
    </citation>
    <scope>NUCLEOTIDE SEQUENCE</scope>
</reference>
<dbReference type="InterPro" id="IPR021361">
    <property type="entry name" value="Tad2-like_dom"/>
</dbReference>
<accession>A0AAU8BBH4</accession>
<sequence length="88" mass="9880">MKTKMSFGEALEVLKQGMQVSRSGWNGKNMFLFLKSSDALASNFGFGFGEYVNEPVFGDIIFIKTADNRIHAWVPSQTDVLAEDWDIV</sequence>
<evidence type="ECO:0000313" key="2">
    <source>
        <dbReference type="EMBL" id="XCD09729.1"/>
    </source>
</evidence>
<organism evidence="2">
    <name type="scientific">Bacillus phage Adastra</name>
    <dbReference type="NCBI Taxonomy" id="3143958"/>
    <lineage>
        <taxon>Viruses</taxon>
        <taxon>Duplodnaviria</taxon>
        <taxon>Heunggongvirae</taxon>
        <taxon>Uroviricota</taxon>
        <taxon>Caudoviricetes</taxon>
        <taxon>Herelleviridae</taxon>
        <taxon>Spounavirinae</taxon>
        <taxon>Okubovirus</taxon>
    </lineage>
</organism>
<evidence type="ECO:0000259" key="1">
    <source>
        <dbReference type="Pfam" id="PF11195"/>
    </source>
</evidence>
<dbReference type="EMBL" id="PP819608">
    <property type="protein sequence ID" value="XCD09729.1"/>
    <property type="molecule type" value="Genomic_DNA"/>
</dbReference>
<dbReference type="Pfam" id="PF11195">
    <property type="entry name" value="Tad2-like"/>
    <property type="match status" value="1"/>
</dbReference>